<dbReference type="InterPro" id="IPR011765">
    <property type="entry name" value="Pept_M16_N"/>
</dbReference>
<feature type="chain" id="PRO_5042213268" evidence="3">
    <location>
        <begin position="25"/>
        <end position="465"/>
    </location>
</feature>
<dbReference type="GO" id="GO:0006508">
    <property type="term" value="P:proteolysis"/>
    <property type="evidence" value="ECO:0007669"/>
    <property type="project" value="UniProtKB-KW"/>
</dbReference>
<evidence type="ECO:0000259" key="4">
    <source>
        <dbReference type="Pfam" id="PF00675"/>
    </source>
</evidence>
<dbReference type="RefSeq" id="WP_253472951.1">
    <property type="nucleotide sequence ID" value="NZ_JALJXV010000001.1"/>
</dbReference>
<dbReference type="PANTHER" id="PTHR11851:SF49">
    <property type="entry name" value="MITOCHONDRIAL-PROCESSING PEPTIDASE SUBUNIT ALPHA"/>
    <property type="match status" value="1"/>
</dbReference>
<feature type="signal peptide" evidence="3">
    <location>
        <begin position="1"/>
        <end position="24"/>
    </location>
</feature>
<evidence type="ECO:0000256" key="1">
    <source>
        <dbReference type="ARBA" id="ARBA00007261"/>
    </source>
</evidence>
<dbReference type="InterPro" id="IPR007863">
    <property type="entry name" value="Peptidase_M16_C"/>
</dbReference>
<dbReference type="PANTHER" id="PTHR11851">
    <property type="entry name" value="METALLOPROTEASE"/>
    <property type="match status" value="1"/>
</dbReference>
<proteinExistence type="inferred from homology"/>
<dbReference type="AlphaFoldDB" id="A0AAE3KA60"/>
<feature type="domain" description="Peptidase M16 N-terminal" evidence="4">
    <location>
        <begin position="39"/>
        <end position="184"/>
    </location>
</feature>
<dbReference type="EMBL" id="JALJXV010000001">
    <property type="protein sequence ID" value="MCP1673129.1"/>
    <property type="molecule type" value="Genomic_DNA"/>
</dbReference>
<dbReference type="Pfam" id="PF00675">
    <property type="entry name" value="Peptidase_M16"/>
    <property type="match status" value="1"/>
</dbReference>
<evidence type="ECO:0000313" key="6">
    <source>
        <dbReference type="EMBL" id="MCP1673129.1"/>
    </source>
</evidence>
<gene>
    <name evidence="6" type="ORF">J2T57_000221</name>
</gene>
<protein>
    <submittedName>
        <fullName evidence="6">Zinc protease</fullName>
        <ecNumber evidence="6">3.4.24.-</ecNumber>
    </submittedName>
</protein>
<dbReference type="Pfam" id="PF05193">
    <property type="entry name" value="Peptidase_M16_C"/>
    <property type="match status" value="1"/>
</dbReference>
<sequence>MRILPASLCAAAIGLALTVAPAQAMPTVHEYELDNGMRILVRPDQRADVVISQLWFPVGSSHERQSMTGISHALEHMMFKGTENRETGEFSRTISREGGRLNAFTGRDYTAYHEQLQADRLEIALELEADRLANIIFDEEEFANELEVVREERRQVVDSNPVRVALERFHALAWHTHPYRNPIIGWPSDLDVMTLDDIRDWYERWYGVNNATLVVVGNVDPDQVRDLAERHFGPLEPREAPEVRELQEVEPLGERRAVVRQPRATPYMVMGWPVPSLSTAEDESESYALSLLSRILDGGRSARFAENVIRGTDIAASAGSSYNAITRLDTMFYVDGRPTPDSDLDQLEETLRAEVQRVIDEGVTSAELDRARIQARADYLYRLDSLFAQGMEIGTLETTGIGWRAMETFDDALDSVAVEDIQAVAERYFRDDRITVVHLLPDNGAAPSRPAETPDPAAEPQPHSH</sequence>
<keyword evidence="6" id="KW-0645">Protease</keyword>
<keyword evidence="7" id="KW-1185">Reference proteome</keyword>
<dbReference type="GO" id="GO:0046872">
    <property type="term" value="F:metal ion binding"/>
    <property type="evidence" value="ECO:0007669"/>
    <property type="project" value="InterPro"/>
</dbReference>
<evidence type="ECO:0000313" key="7">
    <source>
        <dbReference type="Proteomes" id="UP001205843"/>
    </source>
</evidence>
<comment type="similarity">
    <text evidence="1">Belongs to the peptidase M16 family.</text>
</comment>
<evidence type="ECO:0000256" key="3">
    <source>
        <dbReference type="SAM" id="SignalP"/>
    </source>
</evidence>
<dbReference type="Gene3D" id="3.30.830.10">
    <property type="entry name" value="Metalloenzyme, LuxS/M16 peptidase-like"/>
    <property type="match status" value="2"/>
</dbReference>
<evidence type="ECO:0000259" key="5">
    <source>
        <dbReference type="Pfam" id="PF05193"/>
    </source>
</evidence>
<keyword evidence="6" id="KW-0378">Hydrolase</keyword>
<keyword evidence="3" id="KW-0732">Signal</keyword>
<dbReference type="SUPFAM" id="SSF63411">
    <property type="entry name" value="LuxS/MPP-like metallohydrolase"/>
    <property type="match status" value="2"/>
</dbReference>
<dbReference type="InterPro" id="IPR050361">
    <property type="entry name" value="MPP/UQCRC_Complex"/>
</dbReference>
<name>A0AAE3KA60_9GAMM</name>
<comment type="caution">
    <text evidence="6">The sequence shown here is derived from an EMBL/GenBank/DDBJ whole genome shotgun (WGS) entry which is preliminary data.</text>
</comment>
<dbReference type="GO" id="GO:0008233">
    <property type="term" value="F:peptidase activity"/>
    <property type="evidence" value="ECO:0007669"/>
    <property type="project" value="UniProtKB-KW"/>
</dbReference>
<accession>A0AAE3KA60</accession>
<dbReference type="InterPro" id="IPR011249">
    <property type="entry name" value="Metalloenz_LuxS/M16"/>
</dbReference>
<reference evidence="6" key="1">
    <citation type="submission" date="2022-03" db="EMBL/GenBank/DDBJ databases">
        <title>Genomic Encyclopedia of Type Strains, Phase III (KMG-III): the genomes of soil and plant-associated and newly described type strains.</title>
        <authorList>
            <person name="Whitman W."/>
        </authorList>
    </citation>
    <scope>NUCLEOTIDE SEQUENCE</scope>
    <source>
        <strain evidence="6">ANL 6-2</strain>
    </source>
</reference>
<feature type="domain" description="Peptidase M16 C-terminal" evidence="5">
    <location>
        <begin position="193"/>
        <end position="374"/>
    </location>
</feature>
<organism evidence="6 7">
    <name type="scientific">Natronocella acetinitrilica</name>
    <dbReference type="NCBI Taxonomy" id="414046"/>
    <lineage>
        <taxon>Bacteria</taxon>
        <taxon>Pseudomonadati</taxon>
        <taxon>Pseudomonadota</taxon>
        <taxon>Gammaproteobacteria</taxon>
        <taxon>Chromatiales</taxon>
        <taxon>Ectothiorhodospiraceae</taxon>
        <taxon>Natronocella</taxon>
    </lineage>
</organism>
<evidence type="ECO:0000256" key="2">
    <source>
        <dbReference type="SAM" id="MobiDB-lite"/>
    </source>
</evidence>
<feature type="region of interest" description="Disordered" evidence="2">
    <location>
        <begin position="441"/>
        <end position="465"/>
    </location>
</feature>
<dbReference type="Proteomes" id="UP001205843">
    <property type="component" value="Unassembled WGS sequence"/>
</dbReference>
<dbReference type="EC" id="3.4.24.-" evidence="6"/>